<feature type="domain" description="PPIase cyclophilin-type" evidence="13">
    <location>
        <begin position="307"/>
        <end position="454"/>
    </location>
</feature>
<dbReference type="PANTHER" id="PTHR45625">
    <property type="entry name" value="PEPTIDYL-PROLYL CIS-TRANS ISOMERASE-RELATED"/>
    <property type="match status" value="1"/>
</dbReference>
<evidence type="ECO:0000313" key="15">
    <source>
        <dbReference type="EMBL" id="OLL26593.1"/>
    </source>
</evidence>
<comment type="similarity">
    <text evidence="5">Belongs to the cyclophilin-type PPIase family. PPIL2 subfamily.</text>
</comment>
<comment type="caution">
    <text evidence="15">The sequence shown here is derived from an EMBL/GenBank/DDBJ whole genome shotgun (WGS) entry which is preliminary data.</text>
</comment>
<dbReference type="AlphaFoldDB" id="A0A1U7LVJ4"/>
<dbReference type="Pfam" id="PF00160">
    <property type="entry name" value="Pro_isomerase"/>
    <property type="match status" value="1"/>
</dbReference>
<gene>
    <name evidence="15" type="ORF">NEOLI_003147</name>
</gene>
<dbReference type="InterPro" id="IPR002130">
    <property type="entry name" value="Cyclophilin-type_PPIase_dom"/>
</dbReference>
<evidence type="ECO:0000256" key="12">
    <source>
        <dbReference type="SAM" id="MobiDB-lite"/>
    </source>
</evidence>
<dbReference type="CDD" id="cd16663">
    <property type="entry name" value="RING-Ubox_PPIL2"/>
    <property type="match status" value="1"/>
</dbReference>
<comment type="catalytic activity">
    <reaction evidence="2">
        <text>[protein]-peptidylproline (omega=180) = [protein]-peptidylproline (omega=0)</text>
        <dbReference type="Rhea" id="RHEA:16237"/>
        <dbReference type="Rhea" id="RHEA-COMP:10747"/>
        <dbReference type="Rhea" id="RHEA-COMP:10748"/>
        <dbReference type="ChEBI" id="CHEBI:83833"/>
        <dbReference type="ChEBI" id="CHEBI:83834"/>
        <dbReference type="EC" id="5.2.1.8"/>
    </reaction>
</comment>
<dbReference type="CDD" id="cd01923">
    <property type="entry name" value="cyclophilin_RING"/>
    <property type="match status" value="1"/>
</dbReference>
<dbReference type="FunFam" id="3.30.40.10:FF:000079">
    <property type="entry name" value="Peptidyl-prolyl cis-trans isomerase 2"/>
    <property type="match status" value="1"/>
</dbReference>
<organism evidence="15 16">
    <name type="scientific">Neolecta irregularis (strain DAH-3)</name>
    <dbReference type="NCBI Taxonomy" id="1198029"/>
    <lineage>
        <taxon>Eukaryota</taxon>
        <taxon>Fungi</taxon>
        <taxon>Dikarya</taxon>
        <taxon>Ascomycota</taxon>
        <taxon>Taphrinomycotina</taxon>
        <taxon>Neolectales</taxon>
        <taxon>Neolectaceae</taxon>
        <taxon>Neolecta</taxon>
    </lineage>
</organism>
<proteinExistence type="inferred from homology"/>
<keyword evidence="10" id="KW-0539">Nucleus</keyword>
<evidence type="ECO:0000256" key="8">
    <source>
        <dbReference type="ARBA" id="ARBA00023110"/>
    </source>
</evidence>
<keyword evidence="11" id="KW-0175">Coiled coil</keyword>
<feature type="domain" description="U-box" evidence="14">
    <location>
        <begin position="38"/>
        <end position="111"/>
    </location>
</feature>
<keyword evidence="8" id="KW-0697">Rotamase</keyword>
<evidence type="ECO:0000256" key="5">
    <source>
        <dbReference type="ARBA" id="ARBA00007930"/>
    </source>
</evidence>
<evidence type="ECO:0000259" key="13">
    <source>
        <dbReference type="PROSITE" id="PS50072"/>
    </source>
</evidence>
<evidence type="ECO:0000256" key="11">
    <source>
        <dbReference type="SAM" id="Coils"/>
    </source>
</evidence>
<dbReference type="SUPFAM" id="SSF57850">
    <property type="entry name" value="RING/U-box"/>
    <property type="match status" value="1"/>
</dbReference>
<evidence type="ECO:0000256" key="9">
    <source>
        <dbReference type="ARBA" id="ARBA00023235"/>
    </source>
</evidence>
<dbReference type="EMBL" id="LXFE01000161">
    <property type="protein sequence ID" value="OLL26593.1"/>
    <property type="molecule type" value="Genomic_DNA"/>
</dbReference>
<reference evidence="15 16" key="1">
    <citation type="submission" date="2016-04" db="EMBL/GenBank/DDBJ databases">
        <title>Evolutionary innovation and constraint leading to complex multicellularity in the Ascomycota.</title>
        <authorList>
            <person name="Cisse O."/>
            <person name="Nguyen A."/>
            <person name="Hewitt D.A."/>
            <person name="Jedd G."/>
            <person name="Stajich J.E."/>
        </authorList>
    </citation>
    <scope>NUCLEOTIDE SEQUENCE [LARGE SCALE GENOMIC DNA]</scope>
    <source>
        <strain evidence="15 16">DAH-3</strain>
    </source>
</reference>
<keyword evidence="6" id="KW-0808">Transferase</keyword>
<evidence type="ECO:0000256" key="2">
    <source>
        <dbReference type="ARBA" id="ARBA00000971"/>
    </source>
</evidence>
<evidence type="ECO:0000256" key="1">
    <source>
        <dbReference type="ARBA" id="ARBA00000900"/>
    </source>
</evidence>
<dbReference type="SMART" id="SM00504">
    <property type="entry name" value="Ubox"/>
    <property type="match status" value="1"/>
</dbReference>
<dbReference type="PRINTS" id="PR00153">
    <property type="entry name" value="CSAPPISMRASE"/>
</dbReference>
<dbReference type="Gene3D" id="2.40.100.10">
    <property type="entry name" value="Cyclophilin-like"/>
    <property type="match status" value="1"/>
</dbReference>
<keyword evidence="7" id="KW-0833">Ubl conjugation pathway</keyword>
<dbReference type="STRING" id="1198029.A0A1U7LVJ4"/>
<dbReference type="Gene3D" id="3.30.40.10">
    <property type="entry name" value="Zinc/RING finger domain, C3HC4 (zinc finger)"/>
    <property type="match status" value="1"/>
</dbReference>
<dbReference type="GO" id="GO:0061630">
    <property type="term" value="F:ubiquitin protein ligase activity"/>
    <property type="evidence" value="ECO:0007669"/>
    <property type="project" value="UniProtKB-EC"/>
</dbReference>
<protein>
    <submittedName>
        <fullName evidence="15">Peptidyl-prolyl cis-trans isomerase-like 2</fullName>
    </submittedName>
</protein>
<evidence type="ECO:0000259" key="14">
    <source>
        <dbReference type="PROSITE" id="PS51698"/>
    </source>
</evidence>
<evidence type="ECO:0000313" key="16">
    <source>
        <dbReference type="Proteomes" id="UP000186594"/>
    </source>
</evidence>
<accession>A0A1U7LVJ4</accession>
<dbReference type="OrthoDB" id="407558at2759"/>
<dbReference type="GO" id="GO:0003755">
    <property type="term" value="F:peptidyl-prolyl cis-trans isomerase activity"/>
    <property type="evidence" value="ECO:0007669"/>
    <property type="project" value="UniProtKB-KW"/>
</dbReference>
<dbReference type="PANTHER" id="PTHR45625:SF1">
    <property type="entry name" value="RING-TYPE E3 UBIQUITIN-PROTEIN LIGASE PPIL2"/>
    <property type="match status" value="1"/>
</dbReference>
<dbReference type="OMA" id="NFIKHCA"/>
<dbReference type="Pfam" id="PF04641">
    <property type="entry name" value="Rtf2"/>
    <property type="match status" value="1"/>
</dbReference>
<dbReference type="InterPro" id="IPR026951">
    <property type="entry name" value="PPIL2_U-box_dom"/>
</dbReference>
<dbReference type="GO" id="GO:0000209">
    <property type="term" value="P:protein polyubiquitination"/>
    <property type="evidence" value="ECO:0007669"/>
    <property type="project" value="TreeGrafter"/>
</dbReference>
<evidence type="ECO:0000256" key="4">
    <source>
        <dbReference type="ARBA" id="ARBA00004123"/>
    </source>
</evidence>
<feature type="coiled-coil region" evidence="11">
    <location>
        <begin position="460"/>
        <end position="488"/>
    </location>
</feature>
<dbReference type="Proteomes" id="UP000186594">
    <property type="component" value="Unassembled WGS sequence"/>
</dbReference>
<comment type="function">
    <text evidence="3">May catalyze the cis-trans isomerization of proline imidic peptide bonds in oligopeptides thereby assisting the folding of proteins. May also function as a chaperone, playing a role in intracellular transport of proteins. May also have a protein ubiquitin ligase activity acting as an E3 ubiquitin protein ligase or as a ubiquitin-ubiquitin ligase promoting elongation of ubiquitin chains on proteins.</text>
</comment>
<evidence type="ECO:0000256" key="3">
    <source>
        <dbReference type="ARBA" id="ARBA00003697"/>
    </source>
</evidence>
<keyword evidence="16" id="KW-1185">Reference proteome</keyword>
<comment type="subcellular location">
    <subcellularLocation>
        <location evidence="4">Nucleus</location>
    </subcellularLocation>
</comment>
<dbReference type="InterPro" id="IPR044666">
    <property type="entry name" value="Cyclophilin_A-like"/>
</dbReference>
<dbReference type="InterPro" id="IPR003613">
    <property type="entry name" value="Ubox_domain"/>
</dbReference>
<evidence type="ECO:0000256" key="10">
    <source>
        <dbReference type="ARBA" id="ARBA00023242"/>
    </source>
</evidence>
<sequence>MGKNTDKLYITYSEWSGADGRHGASSGTTGKKVHKPFRRLPYNYCSLSLQPFRNPVCTQDGTIFDIENILSWLEKKGTNPVTGKKMDQKELMKLNFHKNEDGEYSCPVTFKVFNDHTHIVALKPTGNVFSWEAVDRLNIKAKLWRDLVTNVPFTRHDIMTIQDPHNLSNRDMSTFQHLDNGQKRDENDPLDPAKGINLAAAGSSAKIIAANEAVRALRDKSTADPNFNPASHNSKTIAKPSSTKIVSHVSKKPLPYNAAVHSTGLTAASLTSTSFSPQTFTERATLTEEEVLLKPRKIWIKGYARINTSLGAVNVELHTEYAPKAVYNFVKLAQQGYYNGIVFHRNIRNFMVQGGDPTGTGRGGTSYWGKDFADELQNPLVHDSRGIMSMANKGKNTNSSQFFITYRAMKHLDNKHTIFGKVVGGLDVLDRMEKAPTGENDRPEPDIEIKEVVVFIDPFEEFQKQRLENEEKEKREAEQKKIGREEDRTTFTGKVVGSSIKRTITSQNRSGVGKYLGDLQTAESTTSSALNIPEPLEEIFPQPVKKKARTGGFNNFDGW</sequence>
<dbReference type="GO" id="GO:0071013">
    <property type="term" value="C:catalytic step 2 spliceosome"/>
    <property type="evidence" value="ECO:0007669"/>
    <property type="project" value="TreeGrafter"/>
</dbReference>
<name>A0A1U7LVJ4_NEOID</name>
<feature type="compositionally biased region" description="Polar residues" evidence="12">
    <location>
        <begin position="223"/>
        <end position="243"/>
    </location>
</feature>
<dbReference type="FunFam" id="2.40.100.10:FF:000014">
    <property type="entry name" value="Peptidyl-prolyl cis-trans isomerase cyp65"/>
    <property type="match status" value="1"/>
</dbReference>
<dbReference type="PROSITE" id="PS50072">
    <property type="entry name" value="CSA_PPIASE_2"/>
    <property type="match status" value="1"/>
</dbReference>
<comment type="catalytic activity">
    <reaction evidence="1">
        <text>S-ubiquitinyl-[E2 ubiquitin-conjugating enzyme]-L-cysteine + [acceptor protein]-L-lysine = [E2 ubiquitin-conjugating enzyme]-L-cysteine + N(6)-ubiquitinyl-[acceptor protein]-L-lysine.</text>
        <dbReference type="EC" id="2.3.2.27"/>
    </reaction>
</comment>
<dbReference type="InterPro" id="IPR013083">
    <property type="entry name" value="Znf_RING/FYVE/PHD"/>
</dbReference>
<evidence type="ECO:0000256" key="6">
    <source>
        <dbReference type="ARBA" id="ARBA00022679"/>
    </source>
</evidence>
<dbReference type="SUPFAM" id="SSF50891">
    <property type="entry name" value="Cyclophilin-like"/>
    <property type="match status" value="1"/>
</dbReference>
<feature type="region of interest" description="Disordered" evidence="12">
    <location>
        <begin position="221"/>
        <end position="243"/>
    </location>
</feature>
<dbReference type="InterPro" id="IPR029000">
    <property type="entry name" value="Cyclophilin-like_dom_sf"/>
</dbReference>
<dbReference type="PROSITE" id="PS51698">
    <property type="entry name" value="U_BOX"/>
    <property type="match status" value="1"/>
</dbReference>
<keyword evidence="9 15" id="KW-0413">Isomerase</keyword>
<evidence type="ECO:0000256" key="7">
    <source>
        <dbReference type="ARBA" id="ARBA00022786"/>
    </source>
</evidence>